<protein>
    <submittedName>
        <fullName evidence="1">Uncharacterized protein</fullName>
    </submittedName>
</protein>
<dbReference type="Proteomes" id="UP000023772">
    <property type="component" value="Chromosome"/>
</dbReference>
<proteinExistence type="predicted"/>
<dbReference type="EMBL" id="CP007451">
    <property type="protein sequence ID" value="AHW61402.1"/>
    <property type="molecule type" value="Genomic_DNA"/>
</dbReference>
<name>A0ABM5QCX4_9BACT</name>
<sequence>MMLRVIFHFNFLERGTKNCFEKISLSHRCIRRFLKAIVFFYKKGSTFFHNNEDQHFIFQNVGLRFLGQSIYQIQYLRQ</sequence>
<evidence type="ECO:0000313" key="2">
    <source>
        <dbReference type="Proteomes" id="UP000023772"/>
    </source>
</evidence>
<gene>
    <name evidence="1" type="ORF">FH5T_00020</name>
</gene>
<accession>A0ABM5QCX4</accession>
<keyword evidence="2" id="KW-1185">Reference proteome</keyword>
<reference evidence="1 2" key="1">
    <citation type="submission" date="2014-03" db="EMBL/GenBank/DDBJ databases">
        <title>Complete genome sequence of a deeply braunched marine Bacteroidia bacterium Draconibacterium orientale type strain FH5T.</title>
        <authorList>
            <person name="Li X."/>
            <person name="Wang X."/>
            <person name="Xie Z."/>
            <person name="Du Z."/>
            <person name="Chen G."/>
        </authorList>
    </citation>
    <scope>NUCLEOTIDE SEQUENCE [LARGE SCALE GENOMIC DNA]</scope>
    <source>
        <strain evidence="1 2">FH5</strain>
    </source>
</reference>
<organism evidence="1 2">
    <name type="scientific">Draconibacterium orientale</name>
    <dbReference type="NCBI Taxonomy" id="1168034"/>
    <lineage>
        <taxon>Bacteria</taxon>
        <taxon>Pseudomonadati</taxon>
        <taxon>Bacteroidota</taxon>
        <taxon>Bacteroidia</taxon>
        <taxon>Marinilabiliales</taxon>
        <taxon>Prolixibacteraceae</taxon>
        <taxon>Draconibacterium</taxon>
    </lineage>
</organism>
<evidence type="ECO:0000313" key="1">
    <source>
        <dbReference type="EMBL" id="AHW61402.1"/>
    </source>
</evidence>